<feature type="transmembrane region" description="Helical" evidence="1">
    <location>
        <begin position="21"/>
        <end position="40"/>
    </location>
</feature>
<sequence>MQTRGNGDGSLTRMTNKQRMLWFALSASSFILAVVILGITHKTNHLLPELVRLVWTLLNLFSKNKLKNKPKNIKTKENHLPYFILTGASFFYLAFLFCFYLRRNLKPRKFPRFIRWIFDSAFVVICFAISNYTTDAASVIVLFICCLHLLPLSNLIGGFENFGFFDCLLATALEAAMHITKTYPLILVALLSAFLQGLKHYNEHKVESLLARLRSYDRP</sequence>
<name>A0A9P0ZLA6_CUSEU</name>
<feature type="transmembrane region" description="Helical" evidence="1">
    <location>
        <begin position="80"/>
        <end position="101"/>
    </location>
</feature>
<dbReference type="EMBL" id="CAMAPE010000045">
    <property type="protein sequence ID" value="CAH9104175.1"/>
    <property type="molecule type" value="Genomic_DNA"/>
</dbReference>
<comment type="caution">
    <text evidence="3">The sequence shown here is derived from an EMBL/GenBank/DDBJ whole genome shotgun (WGS) entry which is preliminary data.</text>
</comment>
<evidence type="ECO:0000313" key="3">
    <source>
        <dbReference type="EMBL" id="CAH9104176.1"/>
    </source>
</evidence>
<organism evidence="3 4">
    <name type="scientific">Cuscuta europaea</name>
    <name type="common">European dodder</name>
    <dbReference type="NCBI Taxonomy" id="41803"/>
    <lineage>
        <taxon>Eukaryota</taxon>
        <taxon>Viridiplantae</taxon>
        <taxon>Streptophyta</taxon>
        <taxon>Embryophyta</taxon>
        <taxon>Tracheophyta</taxon>
        <taxon>Spermatophyta</taxon>
        <taxon>Magnoliopsida</taxon>
        <taxon>eudicotyledons</taxon>
        <taxon>Gunneridae</taxon>
        <taxon>Pentapetalae</taxon>
        <taxon>asterids</taxon>
        <taxon>lamiids</taxon>
        <taxon>Solanales</taxon>
        <taxon>Convolvulaceae</taxon>
        <taxon>Cuscuteae</taxon>
        <taxon>Cuscuta</taxon>
        <taxon>Cuscuta subgen. Cuscuta</taxon>
    </lineage>
</organism>
<evidence type="ECO:0000313" key="2">
    <source>
        <dbReference type="EMBL" id="CAH9104175.1"/>
    </source>
</evidence>
<dbReference type="EMBL" id="CAMAPE010000045">
    <property type="protein sequence ID" value="CAH9104176.1"/>
    <property type="molecule type" value="Genomic_DNA"/>
</dbReference>
<keyword evidence="1" id="KW-0812">Transmembrane</keyword>
<keyword evidence="1" id="KW-0472">Membrane</keyword>
<accession>A0A9P0ZLA6</accession>
<keyword evidence="1" id="KW-1133">Transmembrane helix</keyword>
<reference evidence="3" key="1">
    <citation type="submission" date="2022-07" db="EMBL/GenBank/DDBJ databases">
        <authorList>
            <person name="Macas J."/>
            <person name="Novak P."/>
            <person name="Neumann P."/>
        </authorList>
    </citation>
    <scope>NUCLEOTIDE SEQUENCE</scope>
</reference>
<feature type="transmembrane region" description="Helical" evidence="1">
    <location>
        <begin position="113"/>
        <end position="130"/>
    </location>
</feature>
<dbReference type="OrthoDB" id="1834288at2759"/>
<dbReference type="AlphaFoldDB" id="A0A9P0ZLA6"/>
<dbReference type="Proteomes" id="UP001152484">
    <property type="component" value="Unassembled WGS sequence"/>
</dbReference>
<proteinExistence type="predicted"/>
<feature type="transmembrane region" description="Helical" evidence="1">
    <location>
        <begin position="136"/>
        <end position="156"/>
    </location>
</feature>
<keyword evidence="4" id="KW-1185">Reference proteome</keyword>
<protein>
    <submittedName>
        <fullName evidence="3">Uncharacterized protein</fullName>
    </submittedName>
</protein>
<evidence type="ECO:0000313" key="4">
    <source>
        <dbReference type="Proteomes" id="UP001152484"/>
    </source>
</evidence>
<gene>
    <name evidence="2" type="ORF">CEURO_LOCUS16445</name>
    <name evidence="3" type="ORF">CEURO_LOCUS16446</name>
</gene>
<evidence type="ECO:0000256" key="1">
    <source>
        <dbReference type="SAM" id="Phobius"/>
    </source>
</evidence>